<feature type="region of interest" description="Disordered" evidence="1">
    <location>
        <begin position="1"/>
        <end position="61"/>
    </location>
</feature>
<dbReference type="RefSeq" id="WP_301771021.1">
    <property type="nucleotide sequence ID" value="NZ_JAUJQL010000010.1"/>
</dbReference>
<proteinExistence type="predicted"/>
<evidence type="ECO:0000256" key="1">
    <source>
        <dbReference type="SAM" id="MobiDB-lite"/>
    </source>
</evidence>
<comment type="caution">
    <text evidence="2">The sequence shown here is derived from an EMBL/GenBank/DDBJ whole genome shotgun (WGS) entry which is preliminary data.</text>
</comment>
<name>A0ABT8NUD1_9BURK</name>
<sequence>MTTHNGKGPAPEQASEAAQQRSGMDRPFTEVVPSAEVIVDARAGDGNETSSKVSRADPLTEESARKTAHRIYCNLGYCGSDPHCFNGADSVTQQRWIRAVKDAAPLFCSSAVEQPGSITTQIALAAIETFEIVGESNDSREPNADDRFILTEFIAHAFGGFRVEQPAAAPTIEHNLQGIARIDLELVEREARAFARTPPAPAPTDERAAFVKLMGYDRPETEGVAVDVWDSQRATWLEALAFAHAPLRERDRTEGTMALPHWFETFLTNVCEIPDRNSPEGEPDAIVATLDELRDCALNAIEQCGSWAAPAQAAEPVGEIVAFGPDLKEVSWRAGKMPEIGTKLYAAPQSPAQAEALEGLTTDRAFALYMLARTMSDSERWISELRKSITANSGQAAGAEVSPDDQRDGTRWRTLMKKGEPEVYVERTERRVIQRTSAVAFSSPNLTDNIGVSTTSEMLVKRYSIFAWWSRENEYRTFTEAVDAIAAGAIQ</sequence>
<protein>
    <submittedName>
        <fullName evidence="2">Uncharacterized protein</fullName>
    </submittedName>
</protein>
<evidence type="ECO:0000313" key="2">
    <source>
        <dbReference type="EMBL" id="MDN7525174.1"/>
    </source>
</evidence>
<gene>
    <name evidence="2" type="ORF">QZM70_19690</name>
</gene>
<feature type="compositionally biased region" description="Low complexity" evidence="1">
    <location>
        <begin position="9"/>
        <end position="20"/>
    </location>
</feature>
<organism evidence="2 3">
    <name type="scientific">Burkholderia orbicola</name>
    <dbReference type="NCBI Taxonomy" id="2978683"/>
    <lineage>
        <taxon>Bacteria</taxon>
        <taxon>Pseudomonadati</taxon>
        <taxon>Pseudomonadota</taxon>
        <taxon>Betaproteobacteria</taxon>
        <taxon>Burkholderiales</taxon>
        <taxon>Burkholderiaceae</taxon>
        <taxon>Burkholderia</taxon>
        <taxon>Burkholderia cepacia complex</taxon>
    </lineage>
</organism>
<evidence type="ECO:0000313" key="3">
    <source>
        <dbReference type="Proteomes" id="UP001172217"/>
    </source>
</evidence>
<accession>A0ABT8NUD1</accession>
<keyword evidence="3" id="KW-1185">Reference proteome</keyword>
<dbReference type="EMBL" id="JAUJQL010000010">
    <property type="protein sequence ID" value="MDN7525174.1"/>
    <property type="molecule type" value="Genomic_DNA"/>
</dbReference>
<reference evidence="2" key="1">
    <citation type="submission" date="2023-07" db="EMBL/GenBank/DDBJ databases">
        <title>A collection of bacterial strains from the Burkholderia cepacia Research Laboratory and Repository.</title>
        <authorList>
            <person name="Lipuma J."/>
            <person name="Spilker T."/>
            <person name="Caverly L."/>
        </authorList>
    </citation>
    <scope>NUCLEOTIDE SEQUENCE</scope>
    <source>
        <strain evidence="2">AU45194</strain>
    </source>
</reference>
<dbReference type="Proteomes" id="UP001172217">
    <property type="component" value="Unassembled WGS sequence"/>
</dbReference>